<dbReference type="AlphaFoldDB" id="A0AAV7V3Q9"/>
<protein>
    <submittedName>
        <fullName evidence="2">Uncharacterized protein</fullName>
    </submittedName>
</protein>
<evidence type="ECO:0000313" key="3">
    <source>
        <dbReference type="Proteomes" id="UP001066276"/>
    </source>
</evidence>
<accession>A0AAV7V3Q9</accession>
<feature type="region of interest" description="Disordered" evidence="1">
    <location>
        <begin position="144"/>
        <end position="202"/>
    </location>
</feature>
<reference evidence="2" key="1">
    <citation type="journal article" date="2022" name="bioRxiv">
        <title>Sequencing and chromosome-scale assembly of the giantPleurodeles waltlgenome.</title>
        <authorList>
            <person name="Brown T."/>
            <person name="Elewa A."/>
            <person name="Iarovenko S."/>
            <person name="Subramanian E."/>
            <person name="Araus A.J."/>
            <person name="Petzold A."/>
            <person name="Susuki M."/>
            <person name="Suzuki K.-i.T."/>
            <person name="Hayashi T."/>
            <person name="Toyoda A."/>
            <person name="Oliveira C."/>
            <person name="Osipova E."/>
            <person name="Leigh N.D."/>
            <person name="Simon A."/>
            <person name="Yun M.H."/>
        </authorList>
    </citation>
    <scope>NUCLEOTIDE SEQUENCE</scope>
    <source>
        <strain evidence="2">20211129_DDA</strain>
        <tissue evidence="2">Liver</tissue>
    </source>
</reference>
<sequence length="302" mass="33738">MFSLLYTGDQFKSEMTGRQKSSTDIKSSSEGWENKLVDAIAAEGPLPNHHSRLHDDVEIFDLEFSDTEDRPSAIRLLGKDERIKNNGKAKQKMVPASRPPFHRREAWIPAQGTDGVAKKFLQGISNNFMTTSVEEVQILSANIGKGSKPDLDVEEQQETEENEAGEAETSNFACGRNLQERVGEATTPKSKTPKEIFTVKSPLTKSPTEVDAVTNYPILQDTSSSQSSLELLFDYQRPDNVLGSASAAFDESIQDKVSAWSQESFEVDNSQTERSCPGKMQLEVVDWLIYAQIIQKEDWKQI</sequence>
<comment type="caution">
    <text evidence="2">The sequence shown here is derived from an EMBL/GenBank/DDBJ whole genome shotgun (WGS) entry which is preliminary data.</text>
</comment>
<name>A0AAV7V3Q9_PLEWA</name>
<feature type="compositionally biased region" description="Acidic residues" evidence="1">
    <location>
        <begin position="152"/>
        <end position="166"/>
    </location>
</feature>
<gene>
    <name evidence="2" type="ORF">NDU88_004100</name>
</gene>
<proteinExistence type="predicted"/>
<evidence type="ECO:0000313" key="2">
    <source>
        <dbReference type="EMBL" id="KAJ1194814.1"/>
    </source>
</evidence>
<evidence type="ECO:0000256" key="1">
    <source>
        <dbReference type="SAM" id="MobiDB-lite"/>
    </source>
</evidence>
<dbReference type="EMBL" id="JANPWB010000004">
    <property type="protein sequence ID" value="KAJ1194814.1"/>
    <property type="molecule type" value="Genomic_DNA"/>
</dbReference>
<organism evidence="2 3">
    <name type="scientific">Pleurodeles waltl</name>
    <name type="common">Iberian ribbed newt</name>
    <dbReference type="NCBI Taxonomy" id="8319"/>
    <lineage>
        <taxon>Eukaryota</taxon>
        <taxon>Metazoa</taxon>
        <taxon>Chordata</taxon>
        <taxon>Craniata</taxon>
        <taxon>Vertebrata</taxon>
        <taxon>Euteleostomi</taxon>
        <taxon>Amphibia</taxon>
        <taxon>Batrachia</taxon>
        <taxon>Caudata</taxon>
        <taxon>Salamandroidea</taxon>
        <taxon>Salamandridae</taxon>
        <taxon>Pleurodelinae</taxon>
        <taxon>Pleurodeles</taxon>
    </lineage>
</organism>
<keyword evidence="3" id="KW-1185">Reference proteome</keyword>
<dbReference type="Proteomes" id="UP001066276">
    <property type="component" value="Chromosome 2_2"/>
</dbReference>